<dbReference type="Gene3D" id="2.40.70.10">
    <property type="entry name" value="Acid Proteases"/>
    <property type="match status" value="1"/>
</dbReference>
<evidence type="ECO:0000259" key="3">
    <source>
        <dbReference type="PROSITE" id="PS50175"/>
    </source>
</evidence>
<organism evidence="4 5">
    <name type="scientific">Crinalium epipsammum PCC 9333</name>
    <dbReference type="NCBI Taxonomy" id="1173022"/>
    <lineage>
        <taxon>Bacteria</taxon>
        <taxon>Bacillati</taxon>
        <taxon>Cyanobacteriota</taxon>
        <taxon>Cyanophyceae</taxon>
        <taxon>Gomontiellales</taxon>
        <taxon>Gomontiellaceae</taxon>
        <taxon>Crinalium</taxon>
    </lineage>
</organism>
<dbReference type="InterPro" id="IPR021109">
    <property type="entry name" value="Peptidase_aspartic_dom_sf"/>
</dbReference>
<dbReference type="eggNOG" id="COG3577">
    <property type="taxonomic scope" value="Bacteria"/>
</dbReference>
<dbReference type="CDD" id="cd05483">
    <property type="entry name" value="retropepsin_like_bacteria"/>
    <property type="match status" value="1"/>
</dbReference>
<feature type="signal peptide" evidence="2">
    <location>
        <begin position="1"/>
        <end position="23"/>
    </location>
</feature>
<dbReference type="AlphaFoldDB" id="K9W0I0"/>
<dbReference type="STRING" id="1173022.Cri9333_2385"/>
<dbReference type="Pfam" id="PF13975">
    <property type="entry name" value="gag-asp_proteas"/>
    <property type="match status" value="1"/>
</dbReference>
<proteinExistence type="predicted"/>
<evidence type="ECO:0000313" key="4">
    <source>
        <dbReference type="EMBL" id="AFZ13252.1"/>
    </source>
</evidence>
<dbReference type="GO" id="GO:0006508">
    <property type="term" value="P:proteolysis"/>
    <property type="evidence" value="ECO:0007669"/>
    <property type="project" value="InterPro"/>
</dbReference>
<keyword evidence="2" id="KW-0732">Signal</keyword>
<dbReference type="RefSeq" id="WP_015203366.1">
    <property type="nucleotide sequence ID" value="NC_019753.1"/>
</dbReference>
<dbReference type="GO" id="GO:0004190">
    <property type="term" value="F:aspartic-type endopeptidase activity"/>
    <property type="evidence" value="ECO:0007669"/>
    <property type="project" value="InterPro"/>
</dbReference>
<dbReference type="Proteomes" id="UP000010472">
    <property type="component" value="Chromosome"/>
</dbReference>
<sequence length="299" mass="31350">MWKSAWRGGIAIFLSGSLGLVTAGCSTEDDASTASQSPTPAPATAANSAIVGSKTATLVKSSALTGADTYFPALDKATAALTISESASCADDWLLVAAQWREAIKLLKSVPVGSRNHDRASKMIAQYQQKLADAQKQAATPPKPKVVATASINLPTTNTKSNSSFFTIPIARRESGVPVIEATFNGKHKFAMLLDTGASYTVITKAMAQKLAVAVVGSSRAKTGNGVTNLSVGMVKSLQVGGGVLKNLPVWIGQPDLEIGVVGQDFFSSYDMTIRQNVVEFQQRAQKSNSVSYFGADSQ</sequence>
<name>K9W0I0_9CYAN</name>
<feature type="domain" description="Peptidase A2" evidence="3">
    <location>
        <begin position="190"/>
        <end position="205"/>
    </location>
</feature>
<dbReference type="KEGG" id="cep:Cri9333_2385"/>
<dbReference type="PROSITE" id="PS50175">
    <property type="entry name" value="ASP_PROT_RETROV"/>
    <property type="match status" value="1"/>
</dbReference>
<dbReference type="HOGENOM" id="CLU_068403_0_0_3"/>
<keyword evidence="5" id="KW-1185">Reference proteome</keyword>
<dbReference type="InterPro" id="IPR001995">
    <property type="entry name" value="Peptidase_A2_cat"/>
</dbReference>
<protein>
    <recommendedName>
        <fullName evidence="3">Peptidase A2 domain-containing protein</fullName>
    </recommendedName>
</protein>
<gene>
    <name evidence="4" type="ORF">Cri9333_2385</name>
</gene>
<feature type="chain" id="PRO_5003937143" description="Peptidase A2 domain-containing protein" evidence="2">
    <location>
        <begin position="24"/>
        <end position="299"/>
    </location>
</feature>
<dbReference type="InterPro" id="IPR001969">
    <property type="entry name" value="Aspartic_peptidase_AS"/>
</dbReference>
<evidence type="ECO:0000313" key="5">
    <source>
        <dbReference type="Proteomes" id="UP000010472"/>
    </source>
</evidence>
<evidence type="ECO:0000256" key="1">
    <source>
        <dbReference type="ARBA" id="ARBA00022801"/>
    </source>
</evidence>
<reference evidence="4 5" key="1">
    <citation type="submission" date="2012-06" db="EMBL/GenBank/DDBJ databases">
        <title>Finished chromosome of genome of Crinalium epipsammum PCC 9333.</title>
        <authorList>
            <consortium name="US DOE Joint Genome Institute"/>
            <person name="Gugger M."/>
            <person name="Coursin T."/>
            <person name="Rippka R."/>
            <person name="Tandeau De Marsac N."/>
            <person name="Huntemann M."/>
            <person name="Wei C.-L."/>
            <person name="Han J."/>
            <person name="Detter J.C."/>
            <person name="Han C."/>
            <person name="Tapia R."/>
            <person name="Davenport K."/>
            <person name="Daligault H."/>
            <person name="Erkkila T."/>
            <person name="Gu W."/>
            <person name="Munk A.C.C."/>
            <person name="Teshima H."/>
            <person name="Xu Y."/>
            <person name="Chain P."/>
            <person name="Chen A."/>
            <person name="Krypides N."/>
            <person name="Mavromatis K."/>
            <person name="Markowitz V."/>
            <person name="Szeto E."/>
            <person name="Ivanova N."/>
            <person name="Mikhailova N."/>
            <person name="Ovchinnikova G."/>
            <person name="Pagani I."/>
            <person name="Pati A."/>
            <person name="Goodwin L."/>
            <person name="Peters L."/>
            <person name="Pitluck S."/>
            <person name="Woyke T."/>
            <person name="Kerfeld C."/>
        </authorList>
    </citation>
    <scope>NUCLEOTIDE SEQUENCE [LARGE SCALE GENOMIC DNA]</scope>
    <source>
        <strain evidence="4 5">PCC 9333</strain>
    </source>
</reference>
<keyword evidence="1" id="KW-0378">Hydrolase</keyword>
<dbReference type="PROSITE" id="PS00141">
    <property type="entry name" value="ASP_PROTEASE"/>
    <property type="match status" value="1"/>
</dbReference>
<dbReference type="EMBL" id="CP003620">
    <property type="protein sequence ID" value="AFZ13252.1"/>
    <property type="molecule type" value="Genomic_DNA"/>
</dbReference>
<dbReference type="SUPFAM" id="SSF50630">
    <property type="entry name" value="Acid proteases"/>
    <property type="match status" value="1"/>
</dbReference>
<dbReference type="PROSITE" id="PS51257">
    <property type="entry name" value="PROKAR_LIPOPROTEIN"/>
    <property type="match status" value="1"/>
</dbReference>
<evidence type="ECO:0000256" key="2">
    <source>
        <dbReference type="SAM" id="SignalP"/>
    </source>
</evidence>
<dbReference type="InterPro" id="IPR034122">
    <property type="entry name" value="Retropepsin-like_bacterial"/>
</dbReference>
<accession>K9W0I0</accession>
<dbReference type="OrthoDB" id="513120at2"/>
<dbReference type="PATRIC" id="fig|1173022.3.peg.2579"/>